<dbReference type="Gene3D" id="1.25.10.10">
    <property type="entry name" value="Leucine-rich Repeat Variant"/>
    <property type="match status" value="1"/>
</dbReference>
<keyword evidence="4" id="KW-0132">Cell division</keyword>
<dbReference type="GO" id="GO:0000793">
    <property type="term" value="C:condensed chromosome"/>
    <property type="evidence" value="ECO:0007669"/>
    <property type="project" value="TreeGrafter"/>
</dbReference>
<accession>A0A5C3LP33</accession>
<evidence type="ECO:0000259" key="8">
    <source>
        <dbReference type="Pfam" id="PF12719"/>
    </source>
</evidence>
<evidence type="ECO:0000256" key="4">
    <source>
        <dbReference type="ARBA" id="ARBA00022618"/>
    </source>
</evidence>
<protein>
    <submittedName>
        <fullName evidence="9">Nuclear condensing complex subunit</fullName>
    </submittedName>
</protein>
<proteinExistence type="inferred from homology"/>
<dbReference type="InterPro" id="IPR027165">
    <property type="entry name" value="CND3"/>
</dbReference>
<keyword evidence="3" id="KW-0158">Chromosome</keyword>
<dbReference type="AlphaFoldDB" id="A0A5C3LP33"/>
<dbReference type="Pfam" id="PF12719">
    <property type="entry name" value="Cnd3"/>
    <property type="match status" value="1"/>
</dbReference>
<evidence type="ECO:0000256" key="3">
    <source>
        <dbReference type="ARBA" id="ARBA00022454"/>
    </source>
</evidence>
<evidence type="ECO:0000256" key="1">
    <source>
        <dbReference type="ARBA" id="ARBA00004286"/>
    </source>
</evidence>
<dbReference type="InterPro" id="IPR016024">
    <property type="entry name" value="ARM-type_fold"/>
</dbReference>
<dbReference type="PANTHER" id="PTHR14418:SF5">
    <property type="entry name" value="CONDENSIN COMPLEX SUBUNIT 3"/>
    <property type="match status" value="1"/>
</dbReference>
<comment type="subcellular location">
    <subcellularLocation>
        <location evidence="1">Chromosome</location>
    </subcellularLocation>
</comment>
<evidence type="ECO:0000256" key="2">
    <source>
        <dbReference type="ARBA" id="ARBA00006533"/>
    </source>
</evidence>
<dbReference type="GO" id="GO:0007076">
    <property type="term" value="P:mitotic chromosome condensation"/>
    <property type="evidence" value="ECO:0007669"/>
    <property type="project" value="InterPro"/>
</dbReference>
<evidence type="ECO:0000256" key="7">
    <source>
        <dbReference type="ARBA" id="ARBA00023306"/>
    </source>
</evidence>
<dbReference type="SUPFAM" id="SSF48371">
    <property type="entry name" value="ARM repeat"/>
    <property type="match status" value="1"/>
</dbReference>
<dbReference type="OrthoDB" id="27187at2759"/>
<dbReference type="GO" id="GO:0000796">
    <property type="term" value="C:condensin complex"/>
    <property type="evidence" value="ECO:0007669"/>
    <property type="project" value="InterPro"/>
</dbReference>
<evidence type="ECO:0000313" key="9">
    <source>
        <dbReference type="EMBL" id="TFK34512.1"/>
    </source>
</evidence>
<dbReference type="InterPro" id="IPR011989">
    <property type="entry name" value="ARM-like"/>
</dbReference>
<dbReference type="Proteomes" id="UP000308652">
    <property type="component" value="Unassembled WGS sequence"/>
</dbReference>
<reference evidence="9 10" key="1">
    <citation type="journal article" date="2019" name="Nat. Ecol. Evol.">
        <title>Megaphylogeny resolves global patterns of mushroom evolution.</title>
        <authorList>
            <person name="Varga T."/>
            <person name="Krizsan K."/>
            <person name="Foldi C."/>
            <person name="Dima B."/>
            <person name="Sanchez-Garcia M."/>
            <person name="Sanchez-Ramirez S."/>
            <person name="Szollosi G.J."/>
            <person name="Szarkandi J.G."/>
            <person name="Papp V."/>
            <person name="Albert L."/>
            <person name="Andreopoulos W."/>
            <person name="Angelini C."/>
            <person name="Antonin V."/>
            <person name="Barry K.W."/>
            <person name="Bougher N.L."/>
            <person name="Buchanan P."/>
            <person name="Buyck B."/>
            <person name="Bense V."/>
            <person name="Catcheside P."/>
            <person name="Chovatia M."/>
            <person name="Cooper J."/>
            <person name="Damon W."/>
            <person name="Desjardin D."/>
            <person name="Finy P."/>
            <person name="Geml J."/>
            <person name="Haridas S."/>
            <person name="Hughes K."/>
            <person name="Justo A."/>
            <person name="Karasinski D."/>
            <person name="Kautmanova I."/>
            <person name="Kiss B."/>
            <person name="Kocsube S."/>
            <person name="Kotiranta H."/>
            <person name="LaButti K.M."/>
            <person name="Lechner B.E."/>
            <person name="Liimatainen K."/>
            <person name="Lipzen A."/>
            <person name="Lukacs Z."/>
            <person name="Mihaltcheva S."/>
            <person name="Morgado L.N."/>
            <person name="Niskanen T."/>
            <person name="Noordeloos M.E."/>
            <person name="Ohm R.A."/>
            <person name="Ortiz-Santana B."/>
            <person name="Ovrebo C."/>
            <person name="Racz N."/>
            <person name="Riley R."/>
            <person name="Savchenko A."/>
            <person name="Shiryaev A."/>
            <person name="Soop K."/>
            <person name="Spirin V."/>
            <person name="Szebenyi C."/>
            <person name="Tomsovsky M."/>
            <person name="Tulloss R.E."/>
            <person name="Uehling J."/>
            <person name="Grigoriev I.V."/>
            <person name="Vagvolgyi C."/>
            <person name="Papp T."/>
            <person name="Martin F.M."/>
            <person name="Miettinen O."/>
            <person name="Hibbett D.S."/>
            <person name="Nagy L.G."/>
        </authorList>
    </citation>
    <scope>NUCLEOTIDE SEQUENCE [LARGE SCALE GENOMIC DNA]</scope>
    <source>
        <strain evidence="9 10">CBS 166.37</strain>
    </source>
</reference>
<feature type="domain" description="Nuclear condensin complex subunit 3 C-terminal" evidence="8">
    <location>
        <begin position="574"/>
        <end position="805"/>
    </location>
</feature>
<dbReference type="STRING" id="68775.A0A5C3LP33"/>
<sequence length="807" mass="90995">MASKPSISLENIQEIIGAIFDQTQASLANHKKNCVALYKLHLQASEITHPAKNGIAVKLVGERKFGDVFIDMVNRVLVVKKGPVTADRIVKFVGGYVKFLNEKEDDDTVASRFVSRLLKWLFQGFLAKNKNVRYRCVFIVSEMISHLGEIDEDTYELLRESLMERICDKESLIRVHAVIALSKLIGSEDPDEVEDGEKTILEVLLDVVSHDPAAEVRRSALLNLPLLESTLKTILARTRDTDPLTRKLVYSSVLQLKLNHPQQLSLAQREKVIKDGLGDREPSVRVAAGKLVASWFDAVLSDKEAIQEVSWSGDDGGIMRGFISFLSLFDVVGPGEAIAVDAVLSVFVTRPEIPDMFVFSDNFWTDLSPESAVLARIFVEHCINNKHEARLETASLPVVTAFAFHIQEVYNVMLEVLQESENSRLLRVGQDDQAQDDEFEEELAKCEVVLGELLRMSLKLDYGDEIGRRKVFSVVKGMLAHPELPPGLIERCVDVLKEIMPSERDLIRVVVEIIVELRDGEDDGHEEDILVGMDESQSDITQATFRKDRSLRRSKNREQMSAEERMEADVTDIRCLMLCIAVLERVDSNFEDNSTLEGILADLIIPSVKRKELAMREKALISLGLCCLIAQNMALSSFQLFVSQVQSAPDDLKVQVLRIIFDLLIMYDHELFGHSEDISKRIVDFLLHTLEAEEAPIAQAVLCTGICKLLLTGIITDPRVLTGLVLTYVSPATLDNIEVRQCLSYFFPVYCYSSPDNQTRMQSIFLSTYDLMVRMYEERDDDQDMITPYQLGLLFVDWTNPQKAAEM</sequence>
<evidence type="ECO:0000256" key="6">
    <source>
        <dbReference type="ARBA" id="ARBA00023067"/>
    </source>
</evidence>
<keyword evidence="10" id="KW-1185">Reference proteome</keyword>
<keyword evidence="5" id="KW-0498">Mitosis</keyword>
<gene>
    <name evidence="9" type="ORF">BDQ12DRAFT_700452</name>
</gene>
<name>A0A5C3LP33_9AGAR</name>
<organism evidence="9 10">
    <name type="scientific">Crucibulum laeve</name>
    <dbReference type="NCBI Taxonomy" id="68775"/>
    <lineage>
        <taxon>Eukaryota</taxon>
        <taxon>Fungi</taxon>
        <taxon>Dikarya</taxon>
        <taxon>Basidiomycota</taxon>
        <taxon>Agaricomycotina</taxon>
        <taxon>Agaricomycetes</taxon>
        <taxon>Agaricomycetidae</taxon>
        <taxon>Agaricales</taxon>
        <taxon>Agaricineae</taxon>
        <taxon>Nidulariaceae</taxon>
        <taxon>Crucibulum</taxon>
    </lineage>
</organism>
<evidence type="ECO:0000256" key="5">
    <source>
        <dbReference type="ARBA" id="ARBA00022776"/>
    </source>
</evidence>
<evidence type="ECO:0000313" key="10">
    <source>
        <dbReference type="Proteomes" id="UP000308652"/>
    </source>
</evidence>
<keyword evidence="7" id="KW-0131">Cell cycle</keyword>
<dbReference type="InterPro" id="IPR025977">
    <property type="entry name" value="Cnd3_C"/>
</dbReference>
<dbReference type="GO" id="GO:0051301">
    <property type="term" value="P:cell division"/>
    <property type="evidence" value="ECO:0007669"/>
    <property type="project" value="UniProtKB-KW"/>
</dbReference>
<keyword evidence="6" id="KW-0226">DNA condensation</keyword>
<comment type="similarity">
    <text evidence="2">Belongs to the CND3 (condensin subunit 3) family.</text>
</comment>
<dbReference type="PANTHER" id="PTHR14418">
    <property type="entry name" value="CONDENSIN COMPLEX SUBUNIT 3-RELATED"/>
    <property type="match status" value="1"/>
</dbReference>
<dbReference type="EMBL" id="ML213631">
    <property type="protein sequence ID" value="TFK34512.1"/>
    <property type="molecule type" value="Genomic_DNA"/>
</dbReference>